<keyword evidence="7" id="KW-1185">Reference proteome</keyword>
<reference evidence="6 7" key="2">
    <citation type="submission" date="2018-11" db="EMBL/GenBank/DDBJ databases">
        <authorList>
            <consortium name="Pathogen Informatics"/>
        </authorList>
    </citation>
    <scope>NUCLEOTIDE SEQUENCE [LARGE SCALE GENOMIC DNA]</scope>
</reference>
<gene>
    <name evidence="6" type="ORF">SBAD_LOCUS8152</name>
</gene>
<dbReference type="Pfam" id="PF13589">
    <property type="entry name" value="HATPase_c_3"/>
    <property type="match status" value="1"/>
</dbReference>
<dbReference type="InterPro" id="IPR020575">
    <property type="entry name" value="Hsp90_N"/>
</dbReference>
<reference evidence="8" key="1">
    <citation type="submission" date="2016-06" db="UniProtKB">
        <authorList>
            <consortium name="WormBaseParasite"/>
        </authorList>
    </citation>
    <scope>IDENTIFICATION</scope>
</reference>
<protein>
    <submittedName>
        <fullName evidence="8">HATPase_c domain-containing protein</fullName>
    </submittedName>
</protein>
<dbReference type="SUPFAM" id="SSF110942">
    <property type="entry name" value="HSP90 C-terminal domain"/>
    <property type="match status" value="1"/>
</dbReference>
<dbReference type="GO" id="GO:0140662">
    <property type="term" value="F:ATP-dependent protein folding chaperone"/>
    <property type="evidence" value="ECO:0007669"/>
    <property type="project" value="InterPro"/>
</dbReference>
<evidence type="ECO:0000313" key="7">
    <source>
        <dbReference type="Proteomes" id="UP000270296"/>
    </source>
</evidence>
<dbReference type="Proteomes" id="UP000270296">
    <property type="component" value="Unassembled WGS sequence"/>
</dbReference>
<dbReference type="WBParaSite" id="SBAD_0000845301-mRNA-1">
    <property type="protein sequence ID" value="SBAD_0000845301-mRNA-1"/>
    <property type="gene ID" value="SBAD_0000845301"/>
</dbReference>
<dbReference type="Gene3D" id="3.30.565.10">
    <property type="entry name" value="Histidine kinase-like ATPase, C-terminal domain"/>
    <property type="match status" value="1"/>
</dbReference>
<dbReference type="NCBIfam" id="NF003555">
    <property type="entry name" value="PRK05218.1"/>
    <property type="match status" value="1"/>
</dbReference>
<name>A0A183IX05_9BILA</name>
<evidence type="ECO:0000256" key="1">
    <source>
        <dbReference type="ARBA" id="ARBA00008239"/>
    </source>
</evidence>
<evidence type="ECO:0000256" key="5">
    <source>
        <dbReference type="PIRSR" id="PIRSR002583-1"/>
    </source>
</evidence>
<dbReference type="InterPro" id="IPR001404">
    <property type="entry name" value="Hsp90_fam"/>
</dbReference>
<feature type="binding site" evidence="5">
    <location>
        <position position="64"/>
    </location>
    <ligand>
        <name>ATP</name>
        <dbReference type="ChEBI" id="CHEBI:30616"/>
    </ligand>
</feature>
<dbReference type="GO" id="GO:0005524">
    <property type="term" value="F:ATP binding"/>
    <property type="evidence" value="ECO:0007669"/>
    <property type="project" value="UniProtKB-KW"/>
</dbReference>
<dbReference type="Pfam" id="PF00183">
    <property type="entry name" value="HSP90"/>
    <property type="match status" value="1"/>
</dbReference>
<feature type="binding site" evidence="5">
    <location>
        <position position="13"/>
    </location>
    <ligand>
        <name>ATP</name>
        <dbReference type="ChEBI" id="CHEBI:30616"/>
    </ligand>
</feature>
<dbReference type="Gene3D" id="3.30.230.80">
    <property type="match status" value="1"/>
</dbReference>
<feature type="binding site" evidence="5">
    <location>
        <position position="72"/>
    </location>
    <ligand>
        <name>ATP</name>
        <dbReference type="ChEBI" id="CHEBI:30616"/>
    </ligand>
</feature>
<dbReference type="Gene3D" id="1.20.120.790">
    <property type="entry name" value="Heat shock protein 90, C-terminal domain"/>
    <property type="match status" value="1"/>
</dbReference>
<evidence type="ECO:0000313" key="8">
    <source>
        <dbReference type="WBParaSite" id="SBAD_0000845301-mRNA-1"/>
    </source>
</evidence>
<organism evidence="8">
    <name type="scientific">Soboliphyme baturini</name>
    <dbReference type="NCBI Taxonomy" id="241478"/>
    <lineage>
        <taxon>Eukaryota</taxon>
        <taxon>Metazoa</taxon>
        <taxon>Ecdysozoa</taxon>
        <taxon>Nematoda</taxon>
        <taxon>Enoplea</taxon>
        <taxon>Dorylaimia</taxon>
        <taxon>Dioctophymatida</taxon>
        <taxon>Dioctophymatoidea</taxon>
        <taxon>Soboliphymatidae</taxon>
        <taxon>Soboliphyme</taxon>
    </lineage>
</organism>
<keyword evidence="4" id="KW-0143">Chaperone</keyword>
<dbReference type="EMBL" id="UZAM01011308">
    <property type="protein sequence ID" value="VDP15525.1"/>
    <property type="molecule type" value="Genomic_DNA"/>
</dbReference>
<proteinExistence type="inferred from homology"/>
<comment type="similarity">
    <text evidence="1">Belongs to the heat shock protein 90 family.</text>
</comment>
<keyword evidence="2 5" id="KW-0547">Nucleotide-binding</keyword>
<accession>A0A183IX05</accession>
<feature type="binding site" evidence="5">
    <location>
        <begin position="79"/>
        <end position="80"/>
    </location>
    <ligand>
        <name>ATP</name>
        <dbReference type="ChEBI" id="CHEBI:30616"/>
    </ligand>
</feature>
<dbReference type="PRINTS" id="PR00775">
    <property type="entry name" value="HEATSHOCK90"/>
</dbReference>
<dbReference type="GO" id="GO:0051082">
    <property type="term" value="F:unfolded protein binding"/>
    <property type="evidence" value="ECO:0007669"/>
    <property type="project" value="InterPro"/>
</dbReference>
<sequence>YVTVASNEVFLRELISNASDALDKIRLLSLTDPSMLGSNAELNIRIKADKENNVLHITDTGIGMNRTELINNLGTIAHSGTFNFLSNQEDMTASKMENLIGQFGVGFYSSFLVADRVVVTSKSYNDDQYIWESDAGSFQVAKDPRGNTLGRGTRISLHFKPETREYLDEETLTQLLKKYSQFLSYDMFLWKSKQETPKADEEEGKEEKPKTKKVEKTVWDWEHVNVLKPIWHRNDEVTEEEYNEFYKSFTKDSSEPLAHIHFTAEGTVSFRALLFIPKRGASEILQNYQKAAHNIKVLFIGFRVCCCVFISNRWFFAAVFPKSVDSDDLPLNVSRETLQQVKLLKVIRKTLVRKLLDAIKKLPEDLFASHRLSYFSTKLLLIEDHGNRNRLMKIVRFDSSYDEKKQTTLSGYVQRMKPGQEYIYYLEAATRKEAEESPFVERLVKKGYEVLYLTSSSMDGYVMQHIPEFDNKKTMNIAKEGLKLDKSEKAKKRLEMLEETFKPLTVWLKEDALKDKRLTKSPCALVAGTWGWTGNMERIMRSQAYAKTDDPTQQFYINEKKILEINPHHPIMKELLNRVNSDKDDKSAHEAMLVLFDAATLRSGYMLRNSANFADRIELMIKSSLHIDPNEMNQESATEQGEHSEL</sequence>
<dbReference type="SUPFAM" id="SSF55874">
    <property type="entry name" value="ATPase domain of HSP90 chaperone/DNA topoisomerase II/histidine kinase"/>
    <property type="match status" value="1"/>
</dbReference>
<dbReference type="GO" id="GO:0016887">
    <property type="term" value="F:ATP hydrolysis activity"/>
    <property type="evidence" value="ECO:0007669"/>
    <property type="project" value="InterPro"/>
</dbReference>
<feature type="binding site" evidence="5">
    <location>
        <position position="153"/>
    </location>
    <ligand>
        <name>ATP</name>
        <dbReference type="ChEBI" id="CHEBI:30616"/>
    </ligand>
</feature>
<dbReference type="PANTHER" id="PTHR11528">
    <property type="entry name" value="HEAT SHOCK PROTEIN 90 FAMILY MEMBER"/>
    <property type="match status" value="1"/>
</dbReference>
<feature type="binding site" evidence="5">
    <location>
        <begin position="102"/>
        <end position="107"/>
    </location>
    <ligand>
        <name>ATP</name>
        <dbReference type="ChEBI" id="CHEBI:30616"/>
    </ligand>
</feature>
<dbReference type="FunFam" id="3.30.565.10:FF:000005">
    <property type="entry name" value="Heat shock protein 90"/>
    <property type="match status" value="1"/>
</dbReference>
<dbReference type="InterPro" id="IPR036890">
    <property type="entry name" value="HATPase_C_sf"/>
</dbReference>
<dbReference type="PIRSF" id="PIRSF002583">
    <property type="entry name" value="Hsp90"/>
    <property type="match status" value="1"/>
</dbReference>
<dbReference type="Gene3D" id="3.40.50.11260">
    <property type="match status" value="1"/>
</dbReference>
<dbReference type="InterPro" id="IPR037196">
    <property type="entry name" value="HSP90_C"/>
</dbReference>
<evidence type="ECO:0000256" key="4">
    <source>
        <dbReference type="ARBA" id="ARBA00023186"/>
    </source>
</evidence>
<keyword evidence="3 5" id="KW-0067">ATP-binding</keyword>
<evidence type="ECO:0000313" key="6">
    <source>
        <dbReference type="EMBL" id="VDP15525.1"/>
    </source>
</evidence>
<evidence type="ECO:0000256" key="2">
    <source>
        <dbReference type="ARBA" id="ARBA00022741"/>
    </source>
</evidence>
<dbReference type="InterPro" id="IPR020568">
    <property type="entry name" value="Ribosomal_Su5_D2-typ_SF"/>
</dbReference>
<feature type="binding site" evidence="5">
    <location>
        <position position="335"/>
    </location>
    <ligand>
        <name>ATP</name>
        <dbReference type="ChEBI" id="CHEBI:30616"/>
    </ligand>
</feature>
<evidence type="ECO:0000256" key="3">
    <source>
        <dbReference type="ARBA" id="ARBA00022840"/>
    </source>
</evidence>
<feature type="binding site" evidence="5">
    <location>
        <position position="59"/>
    </location>
    <ligand>
        <name>ATP</name>
        <dbReference type="ChEBI" id="CHEBI:30616"/>
    </ligand>
</feature>
<dbReference type="OrthoDB" id="5426351at2759"/>
<dbReference type="SUPFAM" id="SSF54211">
    <property type="entry name" value="Ribosomal protein S5 domain 2-like"/>
    <property type="match status" value="1"/>
</dbReference>
<dbReference type="AlphaFoldDB" id="A0A183IX05"/>
<dbReference type="CDD" id="cd16927">
    <property type="entry name" value="HATPase_Hsp90-like"/>
    <property type="match status" value="1"/>
</dbReference>
<feature type="binding site" evidence="5">
    <location>
        <position position="17"/>
    </location>
    <ligand>
        <name>ATP</name>
        <dbReference type="ChEBI" id="CHEBI:30616"/>
    </ligand>
</feature>